<accession>A0A6A6VVD0</accession>
<dbReference type="Gene3D" id="6.10.250.3180">
    <property type="match status" value="1"/>
</dbReference>
<reference evidence="2" key="1">
    <citation type="journal article" date="2020" name="Stud. Mycol.">
        <title>101 Dothideomycetes genomes: a test case for predicting lifestyles and emergence of pathogens.</title>
        <authorList>
            <person name="Haridas S."/>
            <person name="Albert R."/>
            <person name="Binder M."/>
            <person name="Bloem J."/>
            <person name="Labutti K."/>
            <person name="Salamov A."/>
            <person name="Andreopoulos B."/>
            <person name="Baker S."/>
            <person name="Barry K."/>
            <person name="Bills G."/>
            <person name="Bluhm B."/>
            <person name="Cannon C."/>
            <person name="Castanera R."/>
            <person name="Culley D."/>
            <person name="Daum C."/>
            <person name="Ezra D."/>
            <person name="Gonzalez J."/>
            <person name="Henrissat B."/>
            <person name="Kuo A."/>
            <person name="Liang C."/>
            <person name="Lipzen A."/>
            <person name="Lutzoni F."/>
            <person name="Magnuson J."/>
            <person name="Mondo S."/>
            <person name="Nolan M."/>
            <person name="Ohm R."/>
            <person name="Pangilinan J."/>
            <person name="Park H.-J."/>
            <person name="Ramirez L."/>
            <person name="Alfaro M."/>
            <person name="Sun H."/>
            <person name="Tritt A."/>
            <person name="Yoshinaga Y."/>
            <person name="Zwiers L.-H."/>
            <person name="Turgeon B."/>
            <person name="Goodwin S."/>
            <person name="Spatafora J."/>
            <person name="Crous P."/>
            <person name="Grigoriev I."/>
        </authorList>
    </citation>
    <scope>NUCLEOTIDE SEQUENCE</scope>
    <source>
        <strain evidence="2">CBS 121739</strain>
    </source>
</reference>
<dbReference type="InterPro" id="IPR051870">
    <property type="entry name" value="Elongin-A_domain"/>
</dbReference>
<dbReference type="Proteomes" id="UP000799437">
    <property type="component" value="Unassembled WGS sequence"/>
</dbReference>
<evidence type="ECO:0008006" key="4">
    <source>
        <dbReference type="Google" id="ProtNLM"/>
    </source>
</evidence>
<dbReference type="PANTHER" id="PTHR15141:SF76">
    <property type="entry name" value="TRANSCRIPTION ELONGATION FACTOR B POLYPEPTIDE 3"/>
    <property type="match status" value="1"/>
</dbReference>
<dbReference type="OrthoDB" id="21513at2759"/>
<organism evidence="2 3">
    <name type="scientific">Pseudovirgaria hyperparasitica</name>
    <dbReference type="NCBI Taxonomy" id="470096"/>
    <lineage>
        <taxon>Eukaryota</taxon>
        <taxon>Fungi</taxon>
        <taxon>Dikarya</taxon>
        <taxon>Ascomycota</taxon>
        <taxon>Pezizomycotina</taxon>
        <taxon>Dothideomycetes</taxon>
        <taxon>Dothideomycetes incertae sedis</taxon>
        <taxon>Acrospermales</taxon>
        <taxon>Acrospermaceae</taxon>
        <taxon>Pseudovirgaria</taxon>
    </lineage>
</organism>
<evidence type="ECO:0000313" key="2">
    <source>
        <dbReference type="EMBL" id="KAF2753746.1"/>
    </source>
</evidence>
<dbReference type="GeneID" id="54485885"/>
<dbReference type="InterPro" id="IPR010684">
    <property type="entry name" value="RNA_pol_II_trans_fac_SIII_A"/>
</dbReference>
<dbReference type="PANTHER" id="PTHR15141">
    <property type="entry name" value="TRANSCRIPTION ELONGATION FACTOR B POLYPEPTIDE 3"/>
    <property type="match status" value="1"/>
</dbReference>
<dbReference type="Pfam" id="PF06881">
    <property type="entry name" value="Elongin_A"/>
    <property type="match status" value="1"/>
</dbReference>
<protein>
    <recommendedName>
        <fullName evidence="4">Elongin-A</fullName>
    </recommendedName>
</protein>
<dbReference type="GO" id="GO:0006368">
    <property type="term" value="P:transcription elongation by RNA polymerase II"/>
    <property type="evidence" value="ECO:0007669"/>
    <property type="project" value="InterPro"/>
</dbReference>
<sequence length="327" mass="37397">MPVASLTKLALRAVVRNITAVDDVGSLEYEWCQPFLRKIDNPEQLYRLEQNCPQIAGKDDELWLAIIRKEIPNYHKYPEDLKARGRKNWYKFYKYLQKQEAEAAQRSSQNLAERLKRIEDERSMDKTQFVPERITQGPKRRRTTPLRRSTPSIISTTRKPFTKAANSVPHKVPISSDLIAQRKAAKEAQEMKKVPKILQSEPSRPAPKRKLSFDDEDEDIFGDSMASIDEPTATPPRKIAVSKTKPVPIKRKTVSYIPPPRRSPTGLTPTPSPPPPQKSSNFTANLSKTDVSGHRQTSPTNLPARPLRRKKKDVSVFMPPNQSRFKR</sequence>
<dbReference type="AlphaFoldDB" id="A0A6A6VVD0"/>
<feature type="region of interest" description="Disordered" evidence="1">
    <location>
        <begin position="181"/>
        <end position="327"/>
    </location>
</feature>
<gene>
    <name evidence="2" type="ORF">EJ05DRAFT_480221</name>
</gene>
<evidence type="ECO:0000256" key="1">
    <source>
        <dbReference type="SAM" id="MobiDB-lite"/>
    </source>
</evidence>
<name>A0A6A6VVD0_9PEZI</name>
<dbReference type="RefSeq" id="XP_033596197.1">
    <property type="nucleotide sequence ID" value="XM_033744831.1"/>
</dbReference>
<evidence type="ECO:0000313" key="3">
    <source>
        <dbReference type="Proteomes" id="UP000799437"/>
    </source>
</evidence>
<proteinExistence type="predicted"/>
<dbReference type="EMBL" id="ML996583">
    <property type="protein sequence ID" value="KAF2753746.1"/>
    <property type="molecule type" value="Genomic_DNA"/>
</dbReference>
<dbReference type="GO" id="GO:0070449">
    <property type="term" value="C:elongin complex"/>
    <property type="evidence" value="ECO:0007669"/>
    <property type="project" value="InterPro"/>
</dbReference>
<keyword evidence="3" id="KW-1185">Reference proteome</keyword>
<feature type="compositionally biased region" description="Polar residues" evidence="1">
    <location>
        <begin position="278"/>
        <end position="301"/>
    </location>
</feature>
<feature type="compositionally biased region" description="Basic and acidic residues" evidence="1">
    <location>
        <begin position="184"/>
        <end position="193"/>
    </location>
</feature>